<dbReference type="InterPro" id="IPR043128">
    <property type="entry name" value="Rev_trsase/Diguanyl_cyclase"/>
</dbReference>
<dbReference type="Pfam" id="PF00990">
    <property type="entry name" value="GGDEF"/>
    <property type="match status" value="1"/>
</dbReference>
<dbReference type="SUPFAM" id="SSF55785">
    <property type="entry name" value="PYP-like sensor domain (PAS domain)"/>
    <property type="match status" value="2"/>
</dbReference>
<keyword evidence="6" id="KW-1185">Reference proteome</keyword>
<sequence length="705" mass="77631">MLPSDLKSVPLPFSINTEILSVVPQGIIITDVDGLILFANAAFLAITGYSEQEIFGRNCRFLQGPLTDRSTVQALRGALDAQQEFSAIILNYRKDGTPFWNECSLAPLSAQANGSRVTHFIGTQRDVSERIYAEQALRQSEQRLKLALQGGSLGLWDWYVTTGLLTVNDRWKAMLGIPLDTDAVTLDTWAACVHPEDMAKLEKIIDEVILNPSGQYFEVEVRARHAAGHWVWILDKGAVVERAEDGSPVRVTGTHLDITERKQADEEMHRLAYYDTMTGLPNRRLLMDRITQALAAATRSAQTGALLFIDLDDFKQINDARGHAVGDALLMQVAQRLSILLRTGDTVARLGGDEFVVLVTNLEVDIDKGWHKALGVAERIHSALSLPFLINGATYSSGASIGITLFPQSGCTADDLLREADTAMYRAKSNGGSGTAFFEQTMHAEAEQRLAIEHALKESVAGRLFELYAQPQVDRLGNEIGCELLLRWTHPVHGSISPLHFIPIAEATGDIIPLGAWVVEQACRLLAQLQEAGIERTVSVNVSPRQFRHVAFVDGVRSMLQQTGAPSGRLIFEVTEGLLIENLEETAARMRELTAMGVRFSIDDFGTGYSSLAYLKRLPIHELKIDRSFVRDLPDDASDKAIMQSILSIAHHLQLQVVAEGVETAAQADLLIESGCTIIQGYFFGRPRPVQEWFDGAVGALQRSR</sequence>
<dbReference type="PROSITE" id="PS50112">
    <property type="entry name" value="PAS"/>
    <property type="match status" value="1"/>
</dbReference>
<evidence type="ECO:0000259" key="4">
    <source>
        <dbReference type="PROSITE" id="PS50887"/>
    </source>
</evidence>
<dbReference type="InterPro" id="IPR029787">
    <property type="entry name" value="Nucleotide_cyclase"/>
</dbReference>
<reference evidence="5 6" key="1">
    <citation type="submission" date="2017-06" db="EMBL/GenBank/DDBJ databases">
        <authorList>
            <person name="Kim H.J."/>
            <person name="Triplett B.A."/>
        </authorList>
    </citation>
    <scope>NUCLEOTIDE SEQUENCE [LARGE SCALE GENOMIC DNA]</scope>
    <source>
        <strain evidence="5 6">U15</strain>
    </source>
</reference>
<evidence type="ECO:0000259" key="3">
    <source>
        <dbReference type="PROSITE" id="PS50883"/>
    </source>
</evidence>
<dbReference type="CDD" id="cd01949">
    <property type="entry name" value="GGDEF"/>
    <property type="match status" value="1"/>
</dbReference>
<feature type="domain" description="EAL" evidence="3">
    <location>
        <begin position="449"/>
        <end position="701"/>
    </location>
</feature>
<dbReference type="Gene3D" id="2.10.70.100">
    <property type="match status" value="1"/>
</dbReference>
<dbReference type="EMBL" id="FZOT01000027">
    <property type="protein sequence ID" value="SNT34592.1"/>
    <property type="molecule type" value="Genomic_DNA"/>
</dbReference>
<evidence type="ECO:0000313" key="5">
    <source>
        <dbReference type="EMBL" id="SNT34592.1"/>
    </source>
</evidence>
<evidence type="ECO:0000259" key="2">
    <source>
        <dbReference type="PROSITE" id="PS50113"/>
    </source>
</evidence>
<dbReference type="Gene3D" id="3.30.450.20">
    <property type="entry name" value="PAS domain"/>
    <property type="match status" value="2"/>
</dbReference>
<accession>A0A239LX99</accession>
<dbReference type="Proteomes" id="UP000198284">
    <property type="component" value="Unassembled WGS sequence"/>
</dbReference>
<dbReference type="PANTHER" id="PTHR44757">
    <property type="entry name" value="DIGUANYLATE CYCLASE DGCP"/>
    <property type="match status" value="1"/>
</dbReference>
<dbReference type="AlphaFoldDB" id="A0A239LX99"/>
<dbReference type="CDD" id="cd00130">
    <property type="entry name" value="PAS"/>
    <property type="match status" value="2"/>
</dbReference>
<feature type="domain" description="GGDEF" evidence="4">
    <location>
        <begin position="302"/>
        <end position="440"/>
    </location>
</feature>
<name>A0A239LX99_9BURK</name>
<feature type="domain" description="PAC" evidence="2">
    <location>
        <begin position="83"/>
        <end position="139"/>
    </location>
</feature>
<dbReference type="InterPro" id="IPR000014">
    <property type="entry name" value="PAS"/>
</dbReference>
<dbReference type="SMART" id="SM00052">
    <property type="entry name" value="EAL"/>
    <property type="match status" value="1"/>
</dbReference>
<dbReference type="PROSITE" id="PS50883">
    <property type="entry name" value="EAL"/>
    <property type="match status" value="1"/>
</dbReference>
<dbReference type="CDD" id="cd01948">
    <property type="entry name" value="EAL"/>
    <property type="match status" value="1"/>
</dbReference>
<dbReference type="InterPro" id="IPR035919">
    <property type="entry name" value="EAL_sf"/>
</dbReference>
<dbReference type="PROSITE" id="PS50113">
    <property type="entry name" value="PAC"/>
    <property type="match status" value="2"/>
</dbReference>
<protein>
    <submittedName>
        <fullName evidence="5">PAS domain S-box-containing protein/diguanylate cyclase (GGDEF) domain-containing protein</fullName>
    </submittedName>
</protein>
<dbReference type="PANTHER" id="PTHR44757:SF2">
    <property type="entry name" value="BIOFILM ARCHITECTURE MAINTENANCE PROTEIN MBAA"/>
    <property type="match status" value="1"/>
</dbReference>
<evidence type="ECO:0000259" key="1">
    <source>
        <dbReference type="PROSITE" id="PS50112"/>
    </source>
</evidence>
<feature type="domain" description="PAC" evidence="2">
    <location>
        <begin position="217"/>
        <end position="270"/>
    </location>
</feature>
<dbReference type="InterPro" id="IPR000700">
    <property type="entry name" value="PAS-assoc_C"/>
</dbReference>
<dbReference type="Pfam" id="PF00563">
    <property type="entry name" value="EAL"/>
    <property type="match status" value="1"/>
</dbReference>
<dbReference type="InterPro" id="IPR035965">
    <property type="entry name" value="PAS-like_dom_sf"/>
</dbReference>
<dbReference type="InterPro" id="IPR001610">
    <property type="entry name" value="PAC"/>
</dbReference>
<dbReference type="SMART" id="SM00086">
    <property type="entry name" value="PAC"/>
    <property type="match status" value="2"/>
</dbReference>
<dbReference type="SUPFAM" id="SSF55073">
    <property type="entry name" value="Nucleotide cyclase"/>
    <property type="match status" value="1"/>
</dbReference>
<dbReference type="PROSITE" id="PS50887">
    <property type="entry name" value="GGDEF"/>
    <property type="match status" value="1"/>
</dbReference>
<feature type="domain" description="PAS" evidence="1">
    <location>
        <begin position="18"/>
        <end position="82"/>
    </location>
</feature>
<dbReference type="InterPro" id="IPR000160">
    <property type="entry name" value="GGDEF_dom"/>
</dbReference>
<dbReference type="NCBIfam" id="TIGR00254">
    <property type="entry name" value="GGDEF"/>
    <property type="match status" value="1"/>
</dbReference>
<dbReference type="Gene3D" id="3.20.20.450">
    <property type="entry name" value="EAL domain"/>
    <property type="match status" value="1"/>
</dbReference>
<dbReference type="SMART" id="SM00267">
    <property type="entry name" value="GGDEF"/>
    <property type="match status" value="1"/>
</dbReference>
<evidence type="ECO:0000313" key="6">
    <source>
        <dbReference type="Proteomes" id="UP000198284"/>
    </source>
</evidence>
<dbReference type="SUPFAM" id="SSF141868">
    <property type="entry name" value="EAL domain-like"/>
    <property type="match status" value="1"/>
</dbReference>
<dbReference type="NCBIfam" id="TIGR00229">
    <property type="entry name" value="sensory_box"/>
    <property type="match status" value="2"/>
</dbReference>
<organism evidence="5 6">
    <name type="scientific">Noviherbaspirillum humi</name>
    <dbReference type="NCBI Taxonomy" id="1688639"/>
    <lineage>
        <taxon>Bacteria</taxon>
        <taxon>Pseudomonadati</taxon>
        <taxon>Pseudomonadota</taxon>
        <taxon>Betaproteobacteria</taxon>
        <taxon>Burkholderiales</taxon>
        <taxon>Oxalobacteraceae</taxon>
        <taxon>Noviherbaspirillum</taxon>
    </lineage>
</organism>
<dbReference type="InterPro" id="IPR052155">
    <property type="entry name" value="Biofilm_reg_signaling"/>
</dbReference>
<dbReference type="Gene3D" id="3.30.70.270">
    <property type="match status" value="1"/>
</dbReference>
<gene>
    <name evidence="5" type="ORF">SAMN06265795_12715</name>
</gene>
<dbReference type="SMART" id="SM00091">
    <property type="entry name" value="PAS"/>
    <property type="match status" value="2"/>
</dbReference>
<proteinExistence type="predicted"/>
<dbReference type="InterPro" id="IPR013655">
    <property type="entry name" value="PAS_fold_3"/>
</dbReference>
<dbReference type="InterPro" id="IPR001633">
    <property type="entry name" value="EAL_dom"/>
</dbReference>
<dbReference type="Pfam" id="PF13426">
    <property type="entry name" value="PAS_9"/>
    <property type="match status" value="1"/>
</dbReference>
<dbReference type="OrthoDB" id="9813903at2"/>
<dbReference type="Pfam" id="PF08447">
    <property type="entry name" value="PAS_3"/>
    <property type="match status" value="1"/>
</dbReference>